<dbReference type="SUPFAM" id="SSF51182">
    <property type="entry name" value="RmlC-like cupins"/>
    <property type="match status" value="1"/>
</dbReference>
<protein>
    <recommendedName>
        <fullName evidence="1">Mannose-6-phosphate isomerase type II C-terminal domain-containing protein</fullName>
    </recommendedName>
</protein>
<dbReference type="GO" id="GO:0009298">
    <property type="term" value="P:GDP-mannose biosynthetic process"/>
    <property type="evidence" value="ECO:0007669"/>
    <property type="project" value="TreeGrafter"/>
</dbReference>
<organism evidence="2 3">
    <name type="scientific">Marinibactrum halimedae</name>
    <dbReference type="NCBI Taxonomy" id="1444977"/>
    <lineage>
        <taxon>Bacteria</taxon>
        <taxon>Pseudomonadati</taxon>
        <taxon>Pseudomonadota</taxon>
        <taxon>Gammaproteobacteria</taxon>
        <taxon>Cellvibrionales</taxon>
        <taxon>Cellvibrionaceae</taxon>
        <taxon>Marinibactrum</taxon>
    </lineage>
</organism>
<reference evidence="2 3" key="1">
    <citation type="journal article" date="2014" name="Int. J. Syst. Evol. Microbiol.">
        <title>Complete genome sequence of Corynebacterium casei LMG S-19264T (=DSM 44701T), isolated from a smear-ripened cheese.</title>
        <authorList>
            <consortium name="US DOE Joint Genome Institute (JGI-PGF)"/>
            <person name="Walter F."/>
            <person name="Albersmeier A."/>
            <person name="Kalinowski J."/>
            <person name="Ruckert C."/>
        </authorList>
    </citation>
    <scope>NUCLEOTIDE SEQUENCE [LARGE SCALE GENOMIC DNA]</scope>
    <source>
        <strain evidence="2 3">NBRC 110095</strain>
    </source>
</reference>
<comment type="caution">
    <text evidence="2">The sequence shown here is derived from an EMBL/GenBank/DDBJ whole genome shotgun (WGS) entry which is preliminary data.</text>
</comment>
<keyword evidence="3" id="KW-1185">Reference proteome</keyword>
<dbReference type="Proteomes" id="UP001156870">
    <property type="component" value="Unassembled WGS sequence"/>
</dbReference>
<dbReference type="InterPro" id="IPR001538">
    <property type="entry name" value="Man6P_isomerase-2_C"/>
</dbReference>
<accession>A0AA37T8W4</accession>
<dbReference type="PANTHER" id="PTHR46390">
    <property type="entry name" value="MANNOSE-1-PHOSPHATE GUANYLYLTRANSFERASE"/>
    <property type="match status" value="1"/>
</dbReference>
<feature type="domain" description="Mannose-6-phosphate isomerase type II C-terminal" evidence="1">
    <location>
        <begin position="1"/>
        <end position="72"/>
    </location>
</feature>
<dbReference type="AlphaFoldDB" id="A0AA37T8W4"/>
<evidence type="ECO:0000313" key="3">
    <source>
        <dbReference type="Proteomes" id="UP001156870"/>
    </source>
</evidence>
<evidence type="ECO:0000259" key="1">
    <source>
        <dbReference type="Pfam" id="PF01050"/>
    </source>
</evidence>
<sequence length="81" mass="9305">MHLRNSENWVMVSGTAKVVNDEQVLVLNTNESTFIPAEHRHRLENVGTETLVIIEVQTDCYLVEGDIIRFEDIYERVKCSG</sequence>
<dbReference type="InterPro" id="IPR051161">
    <property type="entry name" value="Mannose-6P_isomerase_type2"/>
</dbReference>
<dbReference type="GO" id="GO:0004475">
    <property type="term" value="F:mannose-1-phosphate guanylyltransferase (GTP) activity"/>
    <property type="evidence" value="ECO:0007669"/>
    <property type="project" value="TreeGrafter"/>
</dbReference>
<proteinExistence type="predicted"/>
<dbReference type="Pfam" id="PF01050">
    <property type="entry name" value="MannoseP_isomer"/>
    <property type="match status" value="1"/>
</dbReference>
<name>A0AA37T8W4_9GAMM</name>
<gene>
    <name evidence="2" type="ORF">GCM10007877_26760</name>
</gene>
<dbReference type="InterPro" id="IPR011051">
    <property type="entry name" value="RmlC_Cupin_sf"/>
</dbReference>
<dbReference type="InterPro" id="IPR014710">
    <property type="entry name" value="RmlC-like_jellyroll"/>
</dbReference>
<dbReference type="Gene3D" id="2.60.120.10">
    <property type="entry name" value="Jelly Rolls"/>
    <property type="match status" value="1"/>
</dbReference>
<dbReference type="CDD" id="cd02213">
    <property type="entry name" value="cupin_PMI_typeII_C"/>
    <property type="match status" value="1"/>
</dbReference>
<evidence type="ECO:0000313" key="2">
    <source>
        <dbReference type="EMBL" id="GLS26957.1"/>
    </source>
</evidence>
<dbReference type="EMBL" id="BSPD01000064">
    <property type="protein sequence ID" value="GLS26957.1"/>
    <property type="molecule type" value="Genomic_DNA"/>
</dbReference>
<dbReference type="PANTHER" id="PTHR46390:SF1">
    <property type="entry name" value="MANNOSE-1-PHOSPHATE GUANYLYLTRANSFERASE"/>
    <property type="match status" value="1"/>
</dbReference>
<dbReference type="GO" id="GO:0005976">
    <property type="term" value="P:polysaccharide metabolic process"/>
    <property type="evidence" value="ECO:0007669"/>
    <property type="project" value="InterPro"/>
</dbReference>